<dbReference type="OrthoDB" id="7866453at2759"/>
<sequence>MSSGALNTLAIVLLLMPGAYVHQWVVPEEEYNSGYVETFCCLYSPSNGCQLALNPGIFNKEKLPVTRCRDCIKHCQCLNKATPPLKPRMMVSLLGMFAMLTESIYLTQKVWAGCVHGSGKGLEPRVGRRHGHNAIVIVVMEKSSPPPRE</sequence>
<keyword evidence="3" id="KW-1185">Reference proteome</keyword>
<dbReference type="PhylomeDB" id="B4QD92"/>
<reference evidence="2 3" key="1">
    <citation type="journal article" date="2007" name="Nature">
        <title>Evolution of genes and genomes on the Drosophila phylogeny.</title>
        <authorList>
            <consortium name="Drosophila 12 Genomes Consortium"/>
            <person name="Clark A.G."/>
            <person name="Eisen M.B."/>
            <person name="Smith D.R."/>
            <person name="Bergman C.M."/>
            <person name="Oliver B."/>
            <person name="Markow T.A."/>
            <person name="Kaufman T.C."/>
            <person name="Kellis M."/>
            <person name="Gelbart W."/>
            <person name="Iyer V.N."/>
            <person name="Pollard D.A."/>
            <person name="Sackton T.B."/>
            <person name="Larracuente A.M."/>
            <person name="Singh N.D."/>
            <person name="Abad J.P."/>
            <person name="Abt D.N."/>
            <person name="Adryan B."/>
            <person name="Aguade M."/>
            <person name="Akashi H."/>
            <person name="Anderson W.W."/>
            <person name="Aquadro C.F."/>
            <person name="Ardell D.H."/>
            <person name="Arguello R."/>
            <person name="Artieri C.G."/>
            <person name="Barbash D.A."/>
            <person name="Barker D."/>
            <person name="Barsanti P."/>
            <person name="Batterham P."/>
            <person name="Batzoglou S."/>
            <person name="Begun D."/>
            <person name="Bhutkar A."/>
            <person name="Blanco E."/>
            <person name="Bosak S.A."/>
            <person name="Bradley R.K."/>
            <person name="Brand A.D."/>
            <person name="Brent M.R."/>
            <person name="Brooks A.N."/>
            <person name="Brown R.H."/>
            <person name="Butlin R.K."/>
            <person name="Caggese C."/>
            <person name="Calvi B.R."/>
            <person name="Bernardo de Carvalho A."/>
            <person name="Caspi A."/>
            <person name="Castrezana S."/>
            <person name="Celniker S.E."/>
            <person name="Chang J.L."/>
            <person name="Chapple C."/>
            <person name="Chatterji S."/>
            <person name="Chinwalla A."/>
            <person name="Civetta A."/>
            <person name="Clifton S.W."/>
            <person name="Comeron J.M."/>
            <person name="Costello J.C."/>
            <person name="Coyne J.A."/>
            <person name="Daub J."/>
            <person name="David R.G."/>
            <person name="Delcher A.L."/>
            <person name="Delehaunty K."/>
            <person name="Do C.B."/>
            <person name="Ebling H."/>
            <person name="Edwards K."/>
            <person name="Eickbush T."/>
            <person name="Evans J.D."/>
            <person name="Filipski A."/>
            <person name="Findeiss S."/>
            <person name="Freyhult E."/>
            <person name="Fulton L."/>
            <person name="Fulton R."/>
            <person name="Garcia A.C."/>
            <person name="Gardiner A."/>
            <person name="Garfield D.A."/>
            <person name="Garvin B.E."/>
            <person name="Gibson G."/>
            <person name="Gilbert D."/>
            <person name="Gnerre S."/>
            <person name="Godfrey J."/>
            <person name="Good R."/>
            <person name="Gotea V."/>
            <person name="Gravely B."/>
            <person name="Greenberg A.J."/>
            <person name="Griffiths-Jones S."/>
            <person name="Gross S."/>
            <person name="Guigo R."/>
            <person name="Gustafson E.A."/>
            <person name="Haerty W."/>
            <person name="Hahn M.W."/>
            <person name="Halligan D.L."/>
            <person name="Halpern A.L."/>
            <person name="Halter G.M."/>
            <person name="Han M.V."/>
            <person name="Heger A."/>
            <person name="Hillier L."/>
            <person name="Hinrichs A.S."/>
            <person name="Holmes I."/>
            <person name="Hoskins R.A."/>
            <person name="Hubisz M.J."/>
            <person name="Hultmark D."/>
            <person name="Huntley M.A."/>
            <person name="Jaffe D.B."/>
            <person name="Jagadeeshan S."/>
            <person name="Jeck W.R."/>
            <person name="Johnson J."/>
            <person name="Jones C.D."/>
            <person name="Jordan W.C."/>
            <person name="Karpen G.H."/>
            <person name="Kataoka E."/>
            <person name="Keightley P.D."/>
            <person name="Kheradpour P."/>
            <person name="Kirkness E.F."/>
            <person name="Koerich L.B."/>
            <person name="Kristiansen K."/>
            <person name="Kudrna D."/>
            <person name="Kulathinal R.J."/>
            <person name="Kumar S."/>
            <person name="Kwok R."/>
            <person name="Lander E."/>
            <person name="Langley C.H."/>
            <person name="Lapoint R."/>
            <person name="Lazzaro B.P."/>
            <person name="Lee S.J."/>
            <person name="Levesque L."/>
            <person name="Li R."/>
            <person name="Lin C.F."/>
            <person name="Lin M.F."/>
            <person name="Lindblad-Toh K."/>
            <person name="Llopart A."/>
            <person name="Long M."/>
            <person name="Low L."/>
            <person name="Lozovsky E."/>
            <person name="Lu J."/>
            <person name="Luo M."/>
            <person name="Machado C.A."/>
            <person name="Makalowski W."/>
            <person name="Marzo M."/>
            <person name="Matsuda M."/>
            <person name="Matzkin L."/>
            <person name="McAllister B."/>
            <person name="McBride C.S."/>
            <person name="McKernan B."/>
            <person name="McKernan K."/>
            <person name="Mendez-Lago M."/>
            <person name="Minx P."/>
            <person name="Mollenhauer M.U."/>
            <person name="Montooth K."/>
            <person name="Mount S.M."/>
            <person name="Mu X."/>
            <person name="Myers E."/>
            <person name="Negre B."/>
            <person name="Newfeld S."/>
            <person name="Nielsen R."/>
            <person name="Noor M.A."/>
            <person name="O'Grady P."/>
            <person name="Pachter L."/>
            <person name="Papaceit M."/>
            <person name="Parisi M.J."/>
            <person name="Parisi M."/>
            <person name="Parts L."/>
            <person name="Pedersen J.S."/>
            <person name="Pesole G."/>
            <person name="Phillippy A.M."/>
            <person name="Ponting C.P."/>
            <person name="Pop M."/>
            <person name="Porcelli D."/>
            <person name="Powell J.R."/>
            <person name="Prohaska S."/>
            <person name="Pruitt K."/>
            <person name="Puig M."/>
            <person name="Quesneville H."/>
            <person name="Ram K.R."/>
            <person name="Rand D."/>
            <person name="Rasmussen M.D."/>
            <person name="Reed L.K."/>
            <person name="Reenan R."/>
            <person name="Reily A."/>
            <person name="Remington K.A."/>
            <person name="Rieger T.T."/>
            <person name="Ritchie M.G."/>
            <person name="Robin C."/>
            <person name="Rogers Y.H."/>
            <person name="Rohde C."/>
            <person name="Rozas J."/>
            <person name="Rubenfield M.J."/>
            <person name="Ruiz A."/>
            <person name="Russo S."/>
            <person name="Salzberg S.L."/>
            <person name="Sanchez-Gracia A."/>
            <person name="Saranga D.J."/>
            <person name="Sato H."/>
            <person name="Schaeffer S.W."/>
            <person name="Schatz M.C."/>
            <person name="Schlenke T."/>
            <person name="Schwartz R."/>
            <person name="Segarra C."/>
            <person name="Singh R.S."/>
            <person name="Sirot L."/>
            <person name="Sirota M."/>
            <person name="Sisneros N.B."/>
            <person name="Smith C.D."/>
            <person name="Smith T.F."/>
            <person name="Spieth J."/>
            <person name="Stage D.E."/>
            <person name="Stark A."/>
            <person name="Stephan W."/>
            <person name="Strausberg R.L."/>
            <person name="Strempel S."/>
            <person name="Sturgill D."/>
            <person name="Sutton G."/>
            <person name="Sutton G.G."/>
            <person name="Tao W."/>
            <person name="Teichmann S."/>
            <person name="Tobari Y.N."/>
            <person name="Tomimura Y."/>
            <person name="Tsolas J.M."/>
            <person name="Valente V.L."/>
            <person name="Venter E."/>
            <person name="Venter J.C."/>
            <person name="Vicario S."/>
            <person name="Vieira F.G."/>
            <person name="Vilella A.J."/>
            <person name="Villasante A."/>
            <person name="Walenz B."/>
            <person name="Wang J."/>
            <person name="Wasserman M."/>
            <person name="Watts T."/>
            <person name="Wilson D."/>
            <person name="Wilson R.K."/>
            <person name="Wing R.A."/>
            <person name="Wolfner M.F."/>
            <person name="Wong A."/>
            <person name="Wong G.K."/>
            <person name="Wu C.I."/>
            <person name="Wu G."/>
            <person name="Yamamoto D."/>
            <person name="Yang H.P."/>
            <person name="Yang S.P."/>
            <person name="Yorke J.A."/>
            <person name="Yoshida K."/>
            <person name="Zdobnov E."/>
            <person name="Zhang P."/>
            <person name="Zhang Y."/>
            <person name="Zimin A.V."/>
            <person name="Baldwin J."/>
            <person name="Abdouelleil A."/>
            <person name="Abdulkadir J."/>
            <person name="Abebe A."/>
            <person name="Abera B."/>
            <person name="Abreu J."/>
            <person name="Acer S.C."/>
            <person name="Aftuck L."/>
            <person name="Alexander A."/>
            <person name="An P."/>
            <person name="Anderson E."/>
            <person name="Anderson S."/>
            <person name="Arachi H."/>
            <person name="Azer M."/>
            <person name="Bachantsang P."/>
            <person name="Barry A."/>
            <person name="Bayul T."/>
            <person name="Berlin A."/>
            <person name="Bessette D."/>
            <person name="Bloom T."/>
            <person name="Blye J."/>
            <person name="Boguslavskiy L."/>
            <person name="Bonnet C."/>
            <person name="Boukhgalter B."/>
            <person name="Bourzgui I."/>
            <person name="Brown A."/>
            <person name="Cahill P."/>
            <person name="Channer S."/>
            <person name="Cheshatsang Y."/>
            <person name="Chuda L."/>
            <person name="Citroen M."/>
            <person name="Collymore A."/>
            <person name="Cooke P."/>
            <person name="Costello M."/>
            <person name="D'Aco K."/>
            <person name="Daza R."/>
            <person name="De Haan G."/>
            <person name="DeGray S."/>
            <person name="DeMaso C."/>
            <person name="Dhargay N."/>
            <person name="Dooley K."/>
            <person name="Dooley E."/>
            <person name="Doricent M."/>
            <person name="Dorje P."/>
            <person name="Dorjee K."/>
            <person name="Dupes A."/>
            <person name="Elong R."/>
            <person name="Falk J."/>
            <person name="Farina A."/>
            <person name="Faro S."/>
            <person name="Ferguson D."/>
            <person name="Fisher S."/>
            <person name="Foley C.D."/>
            <person name="Franke A."/>
            <person name="Friedrich D."/>
            <person name="Gadbois L."/>
            <person name="Gearin G."/>
            <person name="Gearin C.R."/>
            <person name="Giannoukos G."/>
            <person name="Goode T."/>
            <person name="Graham J."/>
            <person name="Grandbois E."/>
            <person name="Grewal S."/>
            <person name="Gyaltsen K."/>
            <person name="Hafez N."/>
            <person name="Hagos B."/>
            <person name="Hall J."/>
            <person name="Henson C."/>
            <person name="Hollinger A."/>
            <person name="Honan T."/>
            <person name="Huard M.D."/>
            <person name="Hughes L."/>
            <person name="Hurhula B."/>
            <person name="Husby M.E."/>
            <person name="Kamat A."/>
            <person name="Kanga B."/>
            <person name="Kashin S."/>
            <person name="Khazanovich D."/>
            <person name="Kisner P."/>
            <person name="Lance K."/>
            <person name="Lara M."/>
            <person name="Lee W."/>
            <person name="Lennon N."/>
            <person name="Letendre F."/>
            <person name="LeVine R."/>
            <person name="Lipovsky A."/>
            <person name="Liu X."/>
            <person name="Liu J."/>
            <person name="Liu S."/>
            <person name="Lokyitsang T."/>
            <person name="Lokyitsang Y."/>
            <person name="Lubonja R."/>
            <person name="Lui A."/>
            <person name="MacDonald P."/>
            <person name="Magnisalis V."/>
            <person name="Maru K."/>
            <person name="Matthews C."/>
            <person name="McCusker W."/>
            <person name="McDonough S."/>
            <person name="Mehta T."/>
            <person name="Meldrim J."/>
            <person name="Meneus L."/>
            <person name="Mihai O."/>
            <person name="Mihalev A."/>
            <person name="Mihova T."/>
            <person name="Mittelman R."/>
            <person name="Mlenga V."/>
            <person name="Montmayeur A."/>
            <person name="Mulrain L."/>
            <person name="Navidi A."/>
            <person name="Naylor J."/>
            <person name="Negash T."/>
            <person name="Nguyen T."/>
            <person name="Nguyen N."/>
            <person name="Nicol R."/>
            <person name="Norbu C."/>
            <person name="Norbu N."/>
            <person name="Novod N."/>
            <person name="O'Neill B."/>
            <person name="Osman S."/>
            <person name="Markiewicz E."/>
            <person name="Oyono O.L."/>
            <person name="Patti C."/>
            <person name="Phunkhang P."/>
            <person name="Pierre F."/>
            <person name="Priest M."/>
            <person name="Raghuraman S."/>
            <person name="Rege F."/>
            <person name="Reyes R."/>
            <person name="Rise C."/>
            <person name="Rogov P."/>
            <person name="Ross K."/>
            <person name="Ryan E."/>
            <person name="Settipalli S."/>
            <person name="Shea T."/>
            <person name="Sherpa N."/>
            <person name="Shi L."/>
            <person name="Shih D."/>
            <person name="Sparrow T."/>
            <person name="Spaulding J."/>
            <person name="Stalker J."/>
            <person name="Stange-Thomann N."/>
            <person name="Stavropoulos S."/>
            <person name="Stone C."/>
            <person name="Strader C."/>
            <person name="Tesfaye S."/>
            <person name="Thomson T."/>
            <person name="Thoulutsang Y."/>
            <person name="Thoulutsang D."/>
            <person name="Topham K."/>
            <person name="Topping I."/>
            <person name="Tsamla T."/>
            <person name="Vassiliev H."/>
            <person name="Vo A."/>
            <person name="Wangchuk T."/>
            <person name="Wangdi T."/>
            <person name="Weiand M."/>
            <person name="Wilkinson J."/>
            <person name="Wilson A."/>
            <person name="Yadav S."/>
            <person name="Young G."/>
            <person name="Yu Q."/>
            <person name="Zembek L."/>
            <person name="Zhong D."/>
            <person name="Zimmer A."/>
            <person name="Zwirko Z."/>
            <person name="Jaffe D.B."/>
            <person name="Alvarez P."/>
            <person name="Brockman W."/>
            <person name="Butler J."/>
            <person name="Chin C."/>
            <person name="Gnerre S."/>
            <person name="Grabherr M."/>
            <person name="Kleber M."/>
            <person name="Mauceli E."/>
            <person name="MacCallum I."/>
        </authorList>
    </citation>
    <scope>NUCLEOTIDE SEQUENCE [LARGE SCALE GENOMIC DNA]</scope>
    <source>
        <strain evidence="3">white501</strain>
    </source>
</reference>
<evidence type="ECO:0000313" key="3">
    <source>
        <dbReference type="Proteomes" id="UP000000304"/>
    </source>
</evidence>
<protein>
    <submittedName>
        <fullName evidence="2">GD10324</fullName>
    </submittedName>
</protein>
<organism evidence="2 3">
    <name type="scientific">Drosophila simulans</name>
    <name type="common">Fruit fly</name>
    <dbReference type="NCBI Taxonomy" id="7240"/>
    <lineage>
        <taxon>Eukaryota</taxon>
        <taxon>Metazoa</taxon>
        <taxon>Ecdysozoa</taxon>
        <taxon>Arthropoda</taxon>
        <taxon>Hexapoda</taxon>
        <taxon>Insecta</taxon>
        <taxon>Pterygota</taxon>
        <taxon>Neoptera</taxon>
        <taxon>Endopterygota</taxon>
        <taxon>Diptera</taxon>
        <taxon>Brachycera</taxon>
        <taxon>Muscomorpha</taxon>
        <taxon>Ephydroidea</taxon>
        <taxon>Drosophilidae</taxon>
        <taxon>Drosophila</taxon>
        <taxon>Sophophora</taxon>
    </lineage>
</organism>
<dbReference type="Proteomes" id="UP000000304">
    <property type="component" value="Chromosome 2R"/>
</dbReference>
<proteinExistence type="predicted"/>
<dbReference type="OMA" id="RCRDCIK"/>
<evidence type="ECO:0000256" key="1">
    <source>
        <dbReference type="SAM" id="SignalP"/>
    </source>
</evidence>
<dbReference type="AlphaFoldDB" id="B4QD92"/>
<accession>B4QD92</accession>
<gene>
    <name evidence="2" type="primary">Dsim\GD10324</name>
    <name evidence="2" type="ORF">Dsim_GD10324</name>
</gene>
<evidence type="ECO:0000313" key="2">
    <source>
        <dbReference type="EMBL" id="EDX05879.1"/>
    </source>
</evidence>
<keyword evidence="1" id="KW-0732">Signal</keyword>
<dbReference type="EMBL" id="CM000362">
    <property type="protein sequence ID" value="EDX05879.1"/>
    <property type="molecule type" value="Genomic_DNA"/>
</dbReference>
<feature type="chain" id="PRO_5002823488" evidence="1">
    <location>
        <begin position="24"/>
        <end position="149"/>
    </location>
</feature>
<feature type="signal peptide" evidence="1">
    <location>
        <begin position="1"/>
        <end position="23"/>
    </location>
</feature>
<name>B4QD92_DROSI</name>
<dbReference type="HOGENOM" id="CLU_137558_0_0_1"/>